<evidence type="ECO:0000313" key="6">
    <source>
        <dbReference type="EMBL" id="MBP2319539.1"/>
    </source>
</evidence>
<gene>
    <name evidence="6" type="ORF">JOF45_002558</name>
</gene>
<comment type="caution">
    <text evidence="6">The sequence shown here is derived from an EMBL/GenBank/DDBJ whole genome shotgun (WGS) entry which is preliminary data.</text>
</comment>
<dbReference type="EMBL" id="JAGINX010000001">
    <property type="protein sequence ID" value="MBP2319539.1"/>
    <property type="molecule type" value="Genomic_DNA"/>
</dbReference>
<reference evidence="6 7" key="1">
    <citation type="submission" date="2021-03" db="EMBL/GenBank/DDBJ databases">
        <title>Sequencing the genomes of 1000 actinobacteria strains.</title>
        <authorList>
            <person name="Klenk H.-P."/>
        </authorList>
    </citation>
    <scope>NUCLEOTIDE SEQUENCE [LARGE SCALE GENOMIC DNA]</scope>
    <source>
        <strain evidence="6 7">DSM 12544</strain>
    </source>
</reference>
<evidence type="ECO:0000256" key="3">
    <source>
        <dbReference type="ARBA" id="ARBA00022679"/>
    </source>
</evidence>
<evidence type="ECO:0000259" key="5">
    <source>
        <dbReference type="SMART" id="SM00967"/>
    </source>
</evidence>
<dbReference type="RefSeq" id="WP_210051103.1">
    <property type="nucleotide sequence ID" value="NZ_JAGINX010000001.1"/>
</dbReference>
<dbReference type="Gene3D" id="3.40.1280.10">
    <property type="match status" value="1"/>
</dbReference>
<dbReference type="SMART" id="SM00967">
    <property type="entry name" value="SpoU_sub_bind"/>
    <property type="match status" value="1"/>
</dbReference>
<dbReference type="InterPro" id="IPR013123">
    <property type="entry name" value="SpoU_subst-bd"/>
</dbReference>
<feature type="region of interest" description="Disordered" evidence="4">
    <location>
        <begin position="1"/>
        <end position="79"/>
    </location>
</feature>
<keyword evidence="2 6" id="KW-0489">Methyltransferase</keyword>
<dbReference type="PANTHER" id="PTHR46429">
    <property type="entry name" value="23S RRNA (GUANOSINE-2'-O-)-METHYLTRANSFERASE RLMB"/>
    <property type="match status" value="1"/>
</dbReference>
<dbReference type="PANTHER" id="PTHR46429:SF1">
    <property type="entry name" value="23S RRNA (GUANOSINE-2'-O-)-METHYLTRANSFERASE RLMB"/>
    <property type="match status" value="1"/>
</dbReference>
<dbReference type="InterPro" id="IPR001537">
    <property type="entry name" value="SpoU_MeTrfase"/>
</dbReference>
<dbReference type="CDD" id="cd18103">
    <property type="entry name" value="SpoU-like_RlmB"/>
    <property type="match status" value="1"/>
</dbReference>
<protein>
    <submittedName>
        <fullName evidence="6">23S rRNA (Guanosine2251-2'-O)-methyltransferase</fullName>
        <ecNumber evidence="6">2.1.1.185</ecNumber>
    </submittedName>
</protein>
<accession>A0ABS4T6I5</accession>
<dbReference type="InterPro" id="IPR029026">
    <property type="entry name" value="tRNA_m1G_MTases_N"/>
</dbReference>
<dbReference type="InterPro" id="IPR029064">
    <property type="entry name" value="Ribosomal_eL30-like_sf"/>
</dbReference>
<dbReference type="SUPFAM" id="SSF75217">
    <property type="entry name" value="alpha/beta knot"/>
    <property type="match status" value="1"/>
</dbReference>
<dbReference type="GO" id="GO:0008168">
    <property type="term" value="F:methyltransferase activity"/>
    <property type="evidence" value="ECO:0007669"/>
    <property type="project" value="UniProtKB-KW"/>
</dbReference>
<proteinExistence type="inferred from homology"/>
<evidence type="ECO:0000256" key="2">
    <source>
        <dbReference type="ARBA" id="ARBA00022603"/>
    </source>
</evidence>
<dbReference type="EC" id="2.1.1.185" evidence="6"/>
<evidence type="ECO:0000313" key="7">
    <source>
        <dbReference type="Proteomes" id="UP001519331"/>
    </source>
</evidence>
<feature type="compositionally biased region" description="Basic and acidic residues" evidence="4">
    <location>
        <begin position="31"/>
        <end position="47"/>
    </location>
</feature>
<sequence length="342" mass="36161">MAKDSRPKSAAVRKASTKKGQVTGSGGQGRRKLEGRGPTPKAEDRVYHKAHKNKQLAERAAAKREATRPRTRGSGFGADDAVAGRNAVVEALREGVPAKELHVAADIDSDGRVRESLRFAAERGIRVKEVSRRQLDTTTGDAVHQGVALVLEPYDYAVAEEFLEDALERARKGHIPHQPLMVACDSITDPRNLGAILRASAAFGADGVLIPERRSAGVTATAWKTSAGAAARLPVARAKNLTQAIKEAKEQGYFVLGLDGEGDVDLPGLELAGEPLIIVVGSEGKGLSRLVRENCDQIVSIPISSATESLNASMAVGISLYEIATLRSGGAGRPSRRAEGAN</sequence>
<dbReference type="InterPro" id="IPR004441">
    <property type="entry name" value="rRNA_MeTrfase_TrmH"/>
</dbReference>
<keyword evidence="7" id="KW-1185">Reference proteome</keyword>
<dbReference type="SUPFAM" id="SSF55315">
    <property type="entry name" value="L30e-like"/>
    <property type="match status" value="1"/>
</dbReference>
<feature type="domain" description="RNA 2-O ribose methyltransferase substrate binding" evidence="5">
    <location>
        <begin position="81"/>
        <end position="157"/>
    </location>
</feature>
<organism evidence="6 7">
    <name type="scientific">Nesterenkonia lacusekhoensis</name>
    <dbReference type="NCBI Taxonomy" id="150832"/>
    <lineage>
        <taxon>Bacteria</taxon>
        <taxon>Bacillati</taxon>
        <taxon>Actinomycetota</taxon>
        <taxon>Actinomycetes</taxon>
        <taxon>Micrococcales</taxon>
        <taxon>Micrococcaceae</taxon>
        <taxon>Nesterenkonia</taxon>
    </lineage>
</organism>
<dbReference type="NCBIfam" id="TIGR00186">
    <property type="entry name" value="rRNA_methyl_3"/>
    <property type="match status" value="1"/>
</dbReference>
<dbReference type="GO" id="GO:0032259">
    <property type="term" value="P:methylation"/>
    <property type="evidence" value="ECO:0007669"/>
    <property type="project" value="UniProtKB-KW"/>
</dbReference>
<evidence type="ECO:0000256" key="4">
    <source>
        <dbReference type="SAM" id="MobiDB-lite"/>
    </source>
</evidence>
<feature type="compositionally biased region" description="Basic and acidic residues" evidence="4">
    <location>
        <begin position="55"/>
        <end position="68"/>
    </location>
</feature>
<dbReference type="Proteomes" id="UP001519331">
    <property type="component" value="Unassembled WGS sequence"/>
</dbReference>
<comment type="similarity">
    <text evidence="1">Belongs to the class IV-like SAM-binding methyltransferase superfamily. RNA methyltransferase TrmH family.</text>
</comment>
<name>A0ABS4T6I5_9MICC</name>
<evidence type="ECO:0000256" key="1">
    <source>
        <dbReference type="ARBA" id="ARBA00007228"/>
    </source>
</evidence>
<dbReference type="Pfam" id="PF00588">
    <property type="entry name" value="SpoU_methylase"/>
    <property type="match status" value="1"/>
</dbReference>
<keyword evidence="3 6" id="KW-0808">Transferase</keyword>
<dbReference type="InterPro" id="IPR029028">
    <property type="entry name" value="Alpha/beta_knot_MTases"/>
</dbReference>
<dbReference type="Gene3D" id="3.30.1330.30">
    <property type="match status" value="1"/>
</dbReference>
<dbReference type="Pfam" id="PF08032">
    <property type="entry name" value="SpoU_sub_bind"/>
    <property type="match status" value="1"/>
</dbReference>